<organism evidence="4">
    <name type="scientific">freshwater metagenome</name>
    <dbReference type="NCBI Taxonomy" id="449393"/>
    <lineage>
        <taxon>unclassified sequences</taxon>
        <taxon>metagenomes</taxon>
        <taxon>ecological metagenomes</taxon>
    </lineage>
</organism>
<feature type="transmembrane region" description="Helical" evidence="2">
    <location>
        <begin position="712"/>
        <end position="730"/>
    </location>
</feature>
<dbReference type="EMBL" id="CAFBIY010000058">
    <property type="protein sequence ID" value="CAB4850552.1"/>
    <property type="molecule type" value="Genomic_DNA"/>
</dbReference>
<feature type="domain" description="Arabinofuranosyltransferase D third carbohydrate binding module" evidence="3">
    <location>
        <begin position="289"/>
        <end position="412"/>
    </location>
</feature>
<feature type="transmembrane region" description="Helical" evidence="2">
    <location>
        <begin position="672"/>
        <end position="692"/>
    </location>
</feature>
<keyword evidence="2" id="KW-0472">Membrane</keyword>
<protein>
    <submittedName>
        <fullName evidence="4">Unannotated protein</fullName>
    </submittedName>
</protein>
<reference evidence="4" key="1">
    <citation type="submission" date="2020-05" db="EMBL/GenBank/DDBJ databases">
        <authorList>
            <person name="Chiriac C."/>
            <person name="Salcher M."/>
            <person name="Ghai R."/>
            <person name="Kavagutti S V."/>
        </authorList>
    </citation>
    <scope>NUCLEOTIDE SEQUENCE</scope>
</reference>
<dbReference type="Pfam" id="PF24607">
    <property type="entry name" value="CBM_AftD"/>
    <property type="match status" value="1"/>
</dbReference>
<proteinExistence type="predicted"/>
<gene>
    <name evidence="4" type="ORF">UFOPK3267_01235</name>
</gene>
<keyword evidence="2" id="KW-1133">Transmembrane helix</keyword>
<name>A0A6J7BXM1_9ZZZZ</name>
<dbReference type="InterPro" id="IPR008979">
    <property type="entry name" value="Galactose-bd-like_sf"/>
</dbReference>
<sequence>MVTDSNRDRAAQWRGSQDTIGMTESGGSGNDGVRIDESAQRLPIFTGNGTAATQTVATLDHGLTVQATAYGEPYAYQPEYRAAMAVDGNPATSWRVMWQPVGETLTIAGAATTTLHLLQAQAPDLTMMITAVDIAVDGHRQHAVLDASSLSGTGQDVTIPSGSEVHITIAGVGPRPGAPATGQAWVGFAEVGPTAQEWVRPPTTALAFATANTPVALVFTREWVRSTNRWRSDPEPVLARVVSLSHPIDGTLTVSLHRSDRAGDSSLDGLSALTDAPTSNRRLTGVADARASRAFDGDPSTRWTSPFDTAAGSVISVPLLPDSNVSSLRLQQPTSPDLSTITSVTVHVGPMSADVEVPPAGADGFSTITFPAATGDHLQLEVTGVRRETTRDRRYGDLTSLPVAISEISGLPLAQQQGTSSAACRTDLLTIDGRPVPLQVDTAALATGETAKATLCDGAALSLAPGEHRFLSTAGSATGIDLNSLSVVPTSAQAPTASAPTATVHIDAQDDTSATLTVEPCVRGCWLIFGQGQSSGWTATADGTTLPQSQPVSGGANGWFLPASTAPTHVQIRFQPQRTLNLALGVSAVATAMCIALLVVPLLRRRRPTDTPTRAAEHEQTARFVAPWHRSTPRAARSAAAVLVVATAAFVSLWWAVGALLVAAVLLTGRRLRMAGVASVLGIGALGVLITAVEVYQRYAGDGGWPSHFERIHRAGMFLLLLMVVTIFTGDDEPISGSAGDAVREHDDV</sequence>
<keyword evidence="2" id="KW-0812">Transmembrane</keyword>
<feature type="transmembrane region" description="Helical" evidence="2">
    <location>
        <begin position="639"/>
        <end position="666"/>
    </location>
</feature>
<evidence type="ECO:0000256" key="1">
    <source>
        <dbReference type="SAM" id="MobiDB-lite"/>
    </source>
</evidence>
<dbReference type="AlphaFoldDB" id="A0A6J7BXM1"/>
<dbReference type="SUPFAM" id="SSF49785">
    <property type="entry name" value="Galactose-binding domain-like"/>
    <property type="match status" value="1"/>
</dbReference>
<accession>A0A6J7BXM1</accession>
<dbReference type="InterPro" id="IPR056997">
    <property type="entry name" value="CBM_AftD"/>
</dbReference>
<evidence type="ECO:0000256" key="2">
    <source>
        <dbReference type="SAM" id="Phobius"/>
    </source>
</evidence>
<feature type="region of interest" description="Disordered" evidence="1">
    <location>
        <begin position="1"/>
        <end position="34"/>
    </location>
</feature>
<evidence type="ECO:0000313" key="4">
    <source>
        <dbReference type="EMBL" id="CAB4850552.1"/>
    </source>
</evidence>
<evidence type="ECO:0000259" key="3">
    <source>
        <dbReference type="Pfam" id="PF24607"/>
    </source>
</evidence>
<feature type="transmembrane region" description="Helical" evidence="2">
    <location>
        <begin position="582"/>
        <end position="603"/>
    </location>
</feature>
<feature type="compositionally biased region" description="Basic and acidic residues" evidence="1">
    <location>
        <begin position="1"/>
        <end position="11"/>
    </location>
</feature>